<name>A0ABR8R8D2_9BACI</name>
<dbReference type="RefSeq" id="WP_154311581.1">
    <property type="nucleotide sequence ID" value="NZ_JACSQO010000003.1"/>
</dbReference>
<accession>A0ABR8R8D2</accession>
<reference evidence="1 2" key="1">
    <citation type="submission" date="2020-08" db="EMBL/GenBank/DDBJ databases">
        <title>A Genomic Blueprint of the Chicken Gut Microbiome.</title>
        <authorList>
            <person name="Gilroy R."/>
            <person name="Ravi A."/>
            <person name="Getino M."/>
            <person name="Pursley I."/>
            <person name="Horton D.L."/>
            <person name="Alikhan N.-F."/>
            <person name="Baker D."/>
            <person name="Gharbi K."/>
            <person name="Hall N."/>
            <person name="Watson M."/>
            <person name="Adriaenssens E.M."/>
            <person name="Foster-Nyarko E."/>
            <person name="Jarju S."/>
            <person name="Secka A."/>
            <person name="Antonio M."/>
            <person name="Oren A."/>
            <person name="Chaudhuri R."/>
            <person name="La Ragione R.M."/>
            <person name="Hildebrand F."/>
            <person name="Pallen M.J."/>
        </authorList>
    </citation>
    <scope>NUCLEOTIDE SEQUENCE [LARGE SCALE GENOMIC DNA]</scope>
    <source>
        <strain evidence="1 2">Sa2BUA9</strain>
    </source>
</reference>
<dbReference type="Proteomes" id="UP000640786">
    <property type="component" value="Unassembled WGS sequence"/>
</dbReference>
<evidence type="ECO:0000313" key="1">
    <source>
        <dbReference type="EMBL" id="MBD7944053.1"/>
    </source>
</evidence>
<organism evidence="1 2">
    <name type="scientific">Psychrobacillus faecigallinarum</name>
    <dbReference type="NCBI Taxonomy" id="2762235"/>
    <lineage>
        <taxon>Bacteria</taxon>
        <taxon>Bacillati</taxon>
        <taxon>Bacillota</taxon>
        <taxon>Bacilli</taxon>
        <taxon>Bacillales</taxon>
        <taxon>Bacillaceae</taxon>
        <taxon>Psychrobacillus</taxon>
    </lineage>
</organism>
<evidence type="ECO:0000313" key="2">
    <source>
        <dbReference type="Proteomes" id="UP000640786"/>
    </source>
</evidence>
<dbReference type="EMBL" id="JACSQO010000003">
    <property type="protein sequence ID" value="MBD7944053.1"/>
    <property type="molecule type" value="Genomic_DNA"/>
</dbReference>
<keyword evidence="2" id="KW-1185">Reference proteome</keyword>
<sequence>MKNRSKAYTRHQRERAIQKKMWIARNVFNWDDNEEKYTPVRGKFNKGKVHCSCWMCRYEQYHGIPKAKYKAKWHAMKIEIDLELTIDTGDN</sequence>
<comment type="caution">
    <text evidence="1">The sequence shown here is derived from an EMBL/GenBank/DDBJ whole genome shotgun (WGS) entry which is preliminary data.</text>
</comment>
<gene>
    <name evidence="1" type="ORF">H9650_07965</name>
</gene>
<protein>
    <submittedName>
        <fullName evidence="1">Uncharacterized protein</fullName>
    </submittedName>
</protein>
<proteinExistence type="predicted"/>